<proteinExistence type="predicted"/>
<comment type="caution">
    <text evidence="1">The sequence shown here is derived from an EMBL/GenBank/DDBJ whole genome shotgun (WGS) entry which is preliminary data.</text>
</comment>
<dbReference type="RefSeq" id="WP_183127287.1">
    <property type="nucleotide sequence ID" value="NZ_JACJHR010000122.1"/>
</dbReference>
<sequence length="61" mass="6219">MRNKNLDLSVTEVGSQELPIGAGASIDLSVTELENVSAPDLSSFLQSVSTSAAISGLILAT</sequence>
<accession>A0A8E2B8F5</accession>
<evidence type="ECO:0000313" key="1">
    <source>
        <dbReference type="EMBL" id="MBB2505784.1"/>
    </source>
</evidence>
<gene>
    <name evidence="1" type="ORF">H5411_42540</name>
</gene>
<protein>
    <submittedName>
        <fullName evidence="1">Uncharacterized protein</fullName>
    </submittedName>
</protein>
<dbReference type="Proteomes" id="UP000550260">
    <property type="component" value="Unassembled WGS sequence"/>
</dbReference>
<reference evidence="1 2" key="1">
    <citation type="submission" date="2020-08" db="EMBL/GenBank/DDBJ databases">
        <title>Amycolatopsis echigonensis JCM 21831.</title>
        <authorList>
            <person name="Tedsree N."/>
            <person name="Kuncharoen N."/>
            <person name="Likhitwitayawuid K."/>
            <person name="Tanasupawat S."/>
        </authorList>
    </citation>
    <scope>NUCLEOTIDE SEQUENCE [LARGE SCALE GENOMIC DNA]</scope>
    <source>
        <strain evidence="1 2">JCM 21831</strain>
    </source>
</reference>
<evidence type="ECO:0000313" key="2">
    <source>
        <dbReference type="Proteomes" id="UP000550260"/>
    </source>
</evidence>
<dbReference type="AlphaFoldDB" id="A0A8E2B8F5"/>
<organism evidence="1 2">
    <name type="scientific">Amycolatopsis echigonensis</name>
    <dbReference type="NCBI Taxonomy" id="2576905"/>
    <lineage>
        <taxon>Bacteria</taxon>
        <taxon>Bacillati</taxon>
        <taxon>Actinomycetota</taxon>
        <taxon>Actinomycetes</taxon>
        <taxon>Pseudonocardiales</taxon>
        <taxon>Pseudonocardiaceae</taxon>
        <taxon>Amycolatopsis</taxon>
    </lineage>
</organism>
<name>A0A8E2B8F5_9PSEU</name>
<dbReference type="EMBL" id="JACJHR010000122">
    <property type="protein sequence ID" value="MBB2505784.1"/>
    <property type="molecule type" value="Genomic_DNA"/>
</dbReference>